<dbReference type="FunFam" id="3.60.20.30:FF:000003">
    <property type="entry name" value="N(4)-(Beta-N-acetylglucosaminyl)-L-asparaginase isoform X1"/>
    <property type="match status" value="1"/>
</dbReference>
<evidence type="ECO:0000256" key="4">
    <source>
        <dbReference type="ARBA" id="ARBA00022813"/>
    </source>
</evidence>
<keyword evidence="2" id="KW-0645">Protease</keyword>
<reference evidence="17" key="3">
    <citation type="submission" date="2025-09" db="UniProtKB">
        <authorList>
            <consortium name="Ensembl"/>
        </authorList>
    </citation>
    <scope>IDENTIFICATION</scope>
</reference>
<evidence type="ECO:0000256" key="14">
    <source>
        <dbReference type="PIRSR" id="PIRSR600246-2"/>
    </source>
</evidence>
<comment type="similarity">
    <text evidence="1">Belongs to the Ntn-hydrolase family.</text>
</comment>
<evidence type="ECO:0000256" key="6">
    <source>
        <dbReference type="ARBA" id="ARBA00053295"/>
    </source>
</evidence>
<feature type="binding site" evidence="14">
    <location>
        <begin position="231"/>
        <end position="234"/>
    </location>
    <ligand>
        <name>substrate</name>
    </ligand>
</feature>
<dbReference type="Pfam" id="PF01112">
    <property type="entry name" value="Asparaginase_2"/>
    <property type="match status" value="1"/>
</dbReference>
<evidence type="ECO:0000256" key="11">
    <source>
        <dbReference type="ARBA" id="ARBA00079301"/>
    </source>
</evidence>
<feature type="active site" description="Nucleophile" evidence="13">
    <location>
        <position position="203"/>
    </location>
</feature>
<evidence type="ECO:0000313" key="18">
    <source>
        <dbReference type="Proteomes" id="UP000694412"/>
    </source>
</evidence>
<feature type="signal peptide" evidence="16">
    <location>
        <begin position="1"/>
        <end position="20"/>
    </location>
</feature>
<keyword evidence="4" id="KW-0068">Autocatalytic cleavage</keyword>
<proteinExistence type="inferred from homology"/>
<evidence type="ECO:0000313" key="17">
    <source>
        <dbReference type="Ensembl" id="ENSCJPP00005011505.1"/>
    </source>
</evidence>
<evidence type="ECO:0000256" key="8">
    <source>
        <dbReference type="ARBA" id="ARBA00067727"/>
    </source>
</evidence>
<dbReference type="GO" id="GO:0005764">
    <property type="term" value="C:lysosome"/>
    <property type="evidence" value="ECO:0007669"/>
    <property type="project" value="Ensembl"/>
</dbReference>
<comment type="catalytic activity">
    <reaction evidence="5">
        <text>N(4)-(beta-N-acetyl-D-glucosaminyl)-L-asparagine + H2O = N-acetyl-beta-D-glucosaminylamine + L-aspartate + H(+)</text>
        <dbReference type="Rhea" id="RHEA:11544"/>
        <dbReference type="ChEBI" id="CHEBI:15377"/>
        <dbReference type="ChEBI" id="CHEBI:15378"/>
        <dbReference type="ChEBI" id="CHEBI:15947"/>
        <dbReference type="ChEBI" id="CHEBI:29991"/>
        <dbReference type="ChEBI" id="CHEBI:58080"/>
        <dbReference type="EC" id="3.5.1.26"/>
    </reaction>
</comment>
<evidence type="ECO:0000256" key="9">
    <source>
        <dbReference type="ARBA" id="ARBA00071391"/>
    </source>
</evidence>
<evidence type="ECO:0000256" key="16">
    <source>
        <dbReference type="SAM" id="SignalP"/>
    </source>
</evidence>
<keyword evidence="16" id="KW-0732">Signal</keyword>
<dbReference type="CDD" id="cd04513">
    <property type="entry name" value="Glycosylasparaginase"/>
    <property type="match status" value="1"/>
</dbReference>
<organism evidence="17 18">
    <name type="scientific">Coturnix japonica</name>
    <name type="common">Japanese quail</name>
    <name type="synonym">Coturnix coturnix japonica</name>
    <dbReference type="NCBI Taxonomy" id="93934"/>
    <lineage>
        <taxon>Eukaryota</taxon>
        <taxon>Metazoa</taxon>
        <taxon>Chordata</taxon>
        <taxon>Craniata</taxon>
        <taxon>Vertebrata</taxon>
        <taxon>Euteleostomi</taxon>
        <taxon>Archelosauria</taxon>
        <taxon>Archosauria</taxon>
        <taxon>Dinosauria</taxon>
        <taxon>Saurischia</taxon>
        <taxon>Theropoda</taxon>
        <taxon>Coelurosauria</taxon>
        <taxon>Aves</taxon>
        <taxon>Neognathae</taxon>
        <taxon>Galloanserae</taxon>
        <taxon>Galliformes</taxon>
        <taxon>Phasianidae</taxon>
        <taxon>Perdicinae</taxon>
        <taxon>Coturnix</taxon>
    </lineage>
</organism>
<dbReference type="EC" id="3.5.1.26" evidence="7"/>
<accession>A0A8C2TC75</accession>
<feature type="binding site" evidence="14">
    <location>
        <begin position="254"/>
        <end position="257"/>
    </location>
    <ligand>
        <name>substrate</name>
    </ligand>
</feature>
<protein>
    <recommendedName>
        <fullName evidence="8">N(4)-(Beta-N-acetylglucosaminyl)-L-asparaginase</fullName>
        <ecNumber evidence="7">3.5.1.26</ecNumber>
    </recommendedName>
    <alternativeName>
        <fullName evidence="11">Aspartylglucosaminidase</fullName>
    </alternativeName>
    <alternativeName>
        <fullName evidence="10">Glycosylasparaginase</fullName>
    </alternativeName>
    <alternativeName>
        <fullName evidence="9">N(4)-(beta-N-acetylglucosaminyl)-L-asparaginase</fullName>
    </alternativeName>
    <alternativeName>
        <fullName evidence="12">N4-(N-acetyl-beta-glucosaminyl)-L-asparagine amidase</fullName>
    </alternativeName>
</protein>
<evidence type="ECO:0000256" key="12">
    <source>
        <dbReference type="ARBA" id="ARBA00080645"/>
    </source>
</evidence>
<dbReference type="GO" id="GO:0006508">
    <property type="term" value="P:proteolysis"/>
    <property type="evidence" value="ECO:0007669"/>
    <property type="project" value="UniProtKB-KW"/>
</dbReference>
<gene>
    <name evidence="17" type="primary">AGA</name>
</gene>
<evidence type="ECO:0000256" key="10">
    <source>
        <dbReference type="ARBA" id="ARBA00078726"/>
    </source>
</evidence>
<dbReference type="PANTHER" id="PTHR10188">
    <property type="entry name" value="L-ASPARAGINASE"/>
    <property type="match status" value="1"/>
</dbReference>
<dbReference type="Ensembl" id="ENSCJPT00005016824.1">
    <property type="protein sequence ID" value="ENSCJPP00005011505.1"/>
    <property type="gene ID" value="ENSCJPG00005009890.1"/>
</dbReference>
<dbReference type="GeneTree" id="ENSGT00950000183045"/>
<keyword evidence="18" id="KW-1185">Reference proteome</keyword>
<name>A0A8C2TC75_COTJA</name>
<dbReference type="GO" id="GO:0008233">
    <property type="term" value="F:peptidase activity"/>
    <property type="evidence" value="ECO:0007669"/>
    <property type="project" value="UniProtKB-KW"/>
</dbReference>
<dbReference type="SUPFAM" id="SSF56235">
    <property type="entry name" value="N-terminal nucleophile aminohydrolases (Ntn hydrolases)"/>
    <property type="match status" value="1"/>
</dbReference>
<dbReference type="GO" id="GO:0005615">
    <property type="term" value="C:extracellular space"/>
    <property type="evidence" value="ECO:0007669"/>
    <property type="project" value="Ensembl"/>
</dbReference>
<dbReference type="AlphaFoldDB" id="A0A8C2TC75"/>
<evidence type="ECO:0000256" key="1">
    <source>
        <dbReference type="ARBA" id="ARBA00010872"/>
    </source>
</evidence>
<reference evidence="17" key="1">
    <citation type="submission" date="2015-11" db="EMBL/GenBank/DDBJ databases">
        <authorList>
            <consortium name="International Coturnix japonica Genome Analysis Consortium"/>
            <person name="Warren W."/>
            <person name="Burt D.W."/>
            <person name="Antin P.B."/>
            <person name="Lanford R."/>
            <person name="Gros J."/>
            <person name="Wilson R.K."/>
        </authorList>
    </citation>
    <scope>NUCLEOTIDE SEQUENCE [LARGE SCALE GENOMIC DNA]</scope>
</reference>
<dbReference type="GO" id="GO:0005783">
    <property type="term" value="C:endoplasmic reticulum"/>
    <property type="evidence" value="ECO:0007669"/>
    <property type="project" value="Ensembl"/>
</dbReference>
<evidence type="ECO:0000256" key="7">
    <source>
        <dbReference type="ARBA" id="ARBA00066729"/>
    </source>
</evidence>
<dbReference type="GO" id="GO:0003948">
    <property type="term" value="F:N4-(beta-N-acetylglucosaminyl)-L-asparaginase activity"/>
    <property type="evidence" value="ECO:0007669"/>
    <property type="project" value="UniProtKB-EC"/>
</dbReference>
<dbReference type="InterPro" id="IPR000246">
    <property type="entry name" value="Peptidase_T2"/>
</dbReference>
<evidence type="ECO:0000256" key="3">
    <source>
        <dbReference type="ARBA" id="ARBA00022801"/>
    </source>
</evidence>
<dbReference type="Proteomes" id="UP000694412">
    <property type="component" value="Chromosome 4"/>
</dbReference>
<evidence type="ECO:0000256" key="13">
    <source>
        <dbReference type="PIRSR" id="PIRSR600246-1"/>
    </source>
</evidence>
<dbReference type="Gene3D" id="3.60.20.30">
    <property type="entry name" value="(Glycosyl)asparaginase"/>
    <property type="match status" value="1"/>
</dbReference>
<evidence type="ECO:0000256" key="15">
    <source>
        <dbReference type="PIRSR" id="PIRSR600246-3"/>
    </source>
</evidence>
<evidence type="ECO:0000256" key="5">
    <source>
        <dbReference type="ARBA" id="ARBA00050421"/>
    </source>
</evidence>
<feature type="site" description="Cleavage; by autolysis" evidence="15">
    <location>
        <begin position="202"/>
        <end position="203"/>
    </location>
</feature>
<dbReference type="InterPro" id="IPR029055">
    <property type="entry name" value="Ntn_hydrolases_N"/>
</dbReference>
<keyword evidence="3" id="KW-0378">Hydrolase</keyword>
<comment type="function">
    <text evidence="6">Cleaves the GlcNAc-Asn bond which joins oligosaccharides to the peptide of asparagine-linked glycoproteins.</text>
</comment>
<sequence length="371" mass="40065">MAPVVRFLLIALQLVGPCGAAGAALPLVINTWAFRKATETAWRTLQLGGSELDAVEKGCGQCEVDQCDGSVGYGGSPDESGETTLDAMIMDGNTMEVGAVADLRHVKNAIGVARKVIEHTKHTLLVGESATLFAVRMGFPYEDLTTQRSLSIYSRWLNQSCQPNYWKNVVPDSSKSCGPYKRLEKVSFDEGTISQRNIHSHDTIGMVVIGKSGTVASGTSTNGGVHKIPGRVGDSPIAGAGSYADSTAGGAAATGDGDTMMRFLPSYQAVEYMRMGTDPTVACQKVISRIQKHVPEFFGAVICANTTGSYGVKDLAFTIGRLIYHEGKLHHQMITRDYKKSCKQPLEEKENQLHHIDKNVTCDFIWGKKLS</sequence>
<reference evidence="17" key="2">
    <citation type="submission" date="2025-08" db="UniProtKB">
        <authorList>
            <consortium name="Ensembl"/>
        </authorList>
    </citation>
    <scope>IDENTIFICATION</scope>
</reference>
<feature type="chain" id="PRO_5034877224" description="N(4)-(Beta-N-acetylglucosaminyl)-L-asparaginase" evidence="16">
    <location>
        <begin position="21"/>
        <end position="371"/>
    </location>
</feature>
<evidence type="ECO:0000256" key="2">
    <source>
        <dbReference type="ARBA" id="ARBA00022670"/>
    </source>
</evidence>
<dbReference type="PANTHER" id="PTHR10188:SF6">
    <property type="entry name" value="N(4)-(BETA-N-ACETYLGLUCOSAMINYL)-L-ASPARAGINASE"/>
    <property type="match status" value="1"/>
</dbReference>